<protein>
    <submittedName>
        <fullName evidence="2">Uncharacterized protein</fullName>
    </submittedName>
</protein>
<gene>
    <name evidence="2" type="ORF">RFI_01306</name>
</gene>
<dbReference type="AlphaFoldDB" id="X6PC52"/>
<evidence type="ECO:0000313" key="3">
    <source>
        <dbReference type="Proteomes" id="UP000023152"/>
    </source>
</evidence>
<keyword evidence="1" id="KW-1133">Transmembrane helix</keyword>
<name>X6PC52_RETFI</name>
<keyword evidence="3" id="KW-1185">Reference proteome</keyword>
<reference evidence="2 3" key="1">
    <citation type="journal article" date="2013" name="Curr. Biol.">
        <title>The Genome of the Foraminiferan Reticulomyxa filosa.</title>
        <authorList>
            <person name="Glockner G."/>
            <person name="Hulsmann N."/>
            <person name="Schleicher M."/>
            <person name="Noegel A.A."/>
            <person name="Eichinger L."/>
            <person name="Gallinger C."/>
            <person name="Pawlowski J."/>
            <person name="Sierra R."/>
            <person name="Euteneuer U."/>
            <person name="Pillet L."/>
            <person name="Moustafa A."/>
            <person name="Platzer M."/>
            <person name="Groth M."/>
            <person name="Szafranski K."/>
            <person name="Schliwa M."/>
        </authorList>
    </citation>
    <scope>NUCLEOTIDE SEQUENCE [LARGE SCALE GENOMIC DNA]</scope>
</reference>
<accession>X6PC52</accession>
<organism evidence="2 3">
    <name type="scientific">Reticulomyxa filosa</name>
    <dbReference type="NCBI Taxonomy" id="46433"/>
    <lineage>
        <taxon>Eukaryota</taxon>
        <taxon>Sar</taxon>
        <taxon>Rhizaria</taxon>
        <taxon>Retaria</taxon>
        <taxon>Foraminifera</taxon>
        <taxon>Monothalamids</taxon>
        <taxon>Reticulomyxidae</taxon>
        <taxon>Reticulomyxa</taxon>
    </lineage>
</organism>
<proteinExistence type="predicted"/>
<dbReference type="Proteomes" id="UP000023152">
    <property type="component" value="Unassembled WGS sequence"/>
</dbReference>
<keyword evidence="1" id="KW-0472">Membrane</keyword>
<comment type="caution">
    <text evidence="2">The sequence shown here is derived from an EMBL/GenBank/DDBJ whole genome shotgun (WGS) entry which is preliminary data.</text>
</comment>
<evidence type="ECO:0000256" key="1">
    <source>
        <dbReference type="SAM" id="Phobius"/>
    </source>
</evidence>
<sequence length="131" mass="16063">MKIYLFHSQISYNVHRFNTKIKNFLHYKITIVIQKYFTKCNIYLLFQNISYVHIIQPFFLSFIIKKHIKKKLKQVIRMNLTLSIKSKEEEIQVIIHHWIRILNIKLGWIKEFNKFVVNYVSPFVLFFLNVN</sequence>
<dbReference type="EMBL" id="ASPP01001319">
    <property type="protein sequence ID" value="ETO35756.1"/>
    <property type="molecule type" value="Genomic_DNA"/>
</dbReference>
<feature type="transmembrane region" description="Helical" evidence="1">
    <location>
        <begin position="42"/>
        <end position="64"/>
    </location>
</feature>
<evidence type="ECO:0000313" key="2">
    <source>
        <dbReference type="EMBL" id="ETO35756.1"/>
    </source>
</evidence>
<keyword evidence="1" id="KW-0812">Transmembrane</keyword>